<proteinExistence type="predicted"/>
<dbReference type="EMBL" id="CM039439">
    <property type="protein sequence ID" value="KAI4297445.1"/>
    <property type="molecule type" value="Genomic_DNA"/>
</dbReference>
<comment type="caution">
    <text evidence="1">The sequence shown here is derived from an EMBL/GenBank/DDBJ whole genome shotgun (WGS) entry which is preliminary data.</text>
</comment>
<reference evidence="1 2" key="1">
    <citation type="journal article" date="2022" name="DNA Res.">
        <title>Chromosomal-level genome assembly of the orchid tree Bauhinia variegata (Leguminosae; Cercidoideae) supports the allotetraploid origin hypothesis of Bauhinia.</title>
        <authorList>
            <person name="Zhong Y."/>
            <person name="Chen Y."/>
            <person name="Zheng D."/>
            <person name="Pang J."/>
            <person name="Liu Y."/>
            <person name="Luo S."/>
            <person name="Meng S."/>
            <person name="Qian L."/>
            <person name="Wei D."/>
            <person name="Dai S."/>
            <person name="Zhou R."/>
        </authorList>
    </citation>
    <scope>NUCLEOTIDE SEQUENCE [LARGE SCALE GENOMIC DNA]</scope>
    <source>
        <strain evidence="1">BV-YZ2020</strain>
    </source>
</reference>
<organism evidence="1 2">
    <name type="scientific">Bauhinia variegata</name>
    <name type="common">Purple orchid tree</name>
    <name type="synonym">Phanera variegata</name>
    <dbReference type="NCBI Taxonomy" id="167791"/>
    <lineage>
        <taxon>Eukaryota</taxon>
        <taxon>Viridiplantae</taxon>
        <taxon>Streptophyta</taxon>
        <taxon>Embryophyta</taxon>
        <taxon>Tracheophyta</taxon>
        <taxon>Spermatophyta</taxon>
        <taxon>Magnoliopsida</taxon>
        <taxon>eudicotyledons</taxon>
        <taxon>Gunneridae</taxon>
        <taxon>Pentapetalae</taxon>
        <taxon>rosids</taxon>
        <taxon>fabids</taxon>
        <taxon>Fabales</taxon>
        <taxon>Fabaceae</taxon>
        <taxon>Cercidoideae</taxon>
        <taxon>Cercideae</taxon>
        <taxon>Bauhiniinae</taxon>
        <taxon>Bauhinia</taxon>
    </lineage>
</organism>
<accession>A0ACB9KJK7</accession>
<sequence length="77" mass="8958">MIILSRAYVDDLLLTGDNLEEITDLKHHLDCEFKIKDFGDLHFFLALEFIRTSQGLLISQKKYTLDLCAEFQVSHMP</sequence>
<protein>
    <submittedName>
        <fullName evidence="1">Uncharacterized protein</fullName>
    </submittedName>
</protein>
<evidence type="ECO:0000313" key="2">
    <source>
        <dbReference type="Proteomes" id="UP000828941"/>
    </source>
</evidence>
<dbReference type="Proteomes" id="UP000828941">
    <property type="component" value="Chromosome 14"/>
</dbReference>
<keyword evidence="2" id="KW-1185">Reference proteome</keyword>
<evidence type="ECO:0000313" key="1">
    <source>
        <dbReference type="EMBL" id="KAI4297445.1"/>
    </source>
</evidence>
<gene>
    <name evidence="1" type="ORF">L6164_037336</name>
</gene>
<name>A0ACB9KJK7_BAUVA</name>